<proteinExistence type="predicted"/>
<keyword evidence="3" id="KW-1185">Reference proteome</keyword>
<feature type="compositionally biased region" description="Acidic residues" evidence="1">
    <location>
        <begin position="23"/>
        <end position="38"/>
    </location>
</feature>
<reference evidence="2" key="1">
    <citation type="journal article" date="2014" name="Int. J. Syst. Evol. Microbiol.">
        <title>Complete genome sequence of Corynebacterium casei LMG S-19264T (=DSM 44701T), isolated from a smear-ripened cheese.</title>
        <authorList>
            <consortium name="US DOE Joint Genome Institute (JGI-PGF)"/>
            <person name="Walter F."/>
            <person name="Albersmeier A."/>
            <person name="Kalinowski J."/>
            <person name="Ruckert C."/>
        </authorList>
    </citation>
    <scope>NUCLEOTIDE SEQUENCE</scope>
    <source>
        <strain evidence="2">CGMCC 1.15178</strain>
    </source>
</reference>
<gene>
    <name evidence="2" type="ORF">GCM10010911_16280</name>
</gene>
<evidence type="ECO:0000313" key="3">
    <source>
        <dbReference type="Proteomes" id="UP000612456"/>
    </source>
</evidence>
<accession>A0A916YTD4</accession>
<feature type="compositionally biased region" description="Basic and acidic residues" evidence="1">
    <location>
        <begin position="39"/>
        <end position="55"/>
    </location>
</feature>
<sequence length="55" mass="6292">MNEFNSNDKDLSKQNFATLPIGENEDVEFSETLADENDKEAQQRAQEADTRAEQE</sequence>
<dbReference type="InterPro" id="IPR025435">
    <property type="entry name" value="YfhD-like"/>
</dbReference>
<protein>
    <recommendedName>
        <fullName evidence="4">YfhD family protein</fullName>
    </recommendedName>
</protein>
<dbReference type="Proteomes" id="UP000612456">
    <property type="component" value="Unassembled WGS sequence"/>
</dbReference>
<dbReference type="EMBL" id="BMHP01000001">
    <property type="protein sequence ID" value="GGD59197.1"/>
    <property type="molecule type" value="Genomic_DNA"/>
</dbReference>
<reference evidence="2" key="2">
    <citation type="submission" date="2020-09" db="EMBL/GenBank/DDBJ databases">
        <authorList>
            <person name="Sun Q."/>
            <person name="Zhou Y."/>
        </authorList>
    </citation>
    <scope>NUCLEOTIDE SEQUENCE</scope>
    <source>
        <strain evidence="2">CGMCC 1.15178</strain>
    </source>
</reference>
<evidence type="ECO:0000313" key="2">
    <source>
        <dbReference type="EMBL" id="GGD59197.1"/>
    </source>
</evidence>
<dbReference type="Pfam" id="PF14151">
    <property type="entry name" value="YfhD"/>
    <property type="match status" value="1"/>
</dbReference>
<dbReference type="AlphaFoldDB" id="A0A916YTD4"/>
<name>A0A916YTD4_9BACL</name>
<feature type="compositionally biased region" description="Basic and acidic residues" evidence="1">
    <location>
        <begin position="1"/>
        <end position="12"/>
    </location>
</feature>
<feature type="region of interest" description="Disordered" evidence="1">
    <location>
        <begin position="1"/>
        <end position="55"/>
    </location>
</feature>
<organism evidence="2 3">
    <name type="scientific">Paenibacillus nasutitermitis</name>
    <dbReference type="NCBI Taxonomy" id="1652958"/>
    <lineage>
        <taxon>Bacteria</taxon>
        <taxon>Bacillati</taxon>
        <taxon>Bacillota</taxon>
        <taxon>Bacilli</taxon>
        <taxon>Bacillales</taxon>
        <taxon>Paenibacillaceae</taxon>
        <taxon>Paenibacillus</taxon>
    </lineage>
</organism>
<dbReference type="RefSeq" id="WP_188990788.1">
    <property type="nucleotide sequence ID" value="NZ_BMHP01000001.1"/>
</dbReference>
<comment type="caution">
    <text evidence="2">The sequence shown here is derived from an EMBL/GenBank/DDBJ whole genome shotgun (WGS) entry which is preliminary data.</text>
</comment>
<evidence type="ECO:0008006" key="4">
    <source>
        <dbReference type="Google" id="ProtNLM"/>
    </source>
</evidence>
<evidence type="ECO:0000256" key="1">
    <source>
        <dbReference type="SAM" id="MobiDB-lite"/>
    </source>
</evidence>